<protein>
    <submittedName>
        <fullName evidence="1">Uncharacterized protein</fullName>
    </submittedName>
</protein>
<dbReference type="Proteomes" id="UP000633943">
    <property type="component" value="Unassembled WGS sequence"/>
</dbReference>
<reference evidence="1 2" key="1">
    <citation type="submission" date="2019-12" db="EMBL/GenBank/DDBJ databases">
        <title>Comparative genomics gives insights into the taxonomy of the Azoarcus-Aromatoleum group and reveals separate origins of nif in the plant-associated Azoarcus and non-plant-associated Aromatoleum sub-groups.</title>
        <authorList>
            <person name="Lafos M."/>
            <person name="Maluk M."/>
            <person name="Batista M."/>
            <person name="Junghare M."/>
            <person name="Carmona M."/>
            <person name="Faoro H."/>
            <person name="Cruz L.M."/>
            <person name="Battistoni F."/>
            <person name="De Souza E."/>
            <person name="Pedrosa F."/>
            <person name="Chen W.-M."/>
            <person name="Poole P.S."/>
            <person name="Dixon R.A."/>
            <person name="James E.K."/>
        </authorList>
    </citation>
    <scope>NUCLEOTIDE SEQUENCE [LARGE SCALE GENOMIC DNA]</scope>
    <source>
        <strain evidence="1 2">PbN1</strain>
    </source>
</reference>
<accession>A0ABX1NUP1</accession>
<evidence type="ECO:0000313" key="1">
    <source>
        <dbReference type="EMBL" id="NMG15735.1"/>
    </source>
</evidence>
<sequence>MTPAQTLTYKDKMAISERLLELMRMRLTGKTSLGLWPEGQVSAQDPAAISLVGGLAPLPDPDYHREQPPSAMGMVLMVEPDGQGKVIVSVNGRFDVTHRYVPSLQTMKEHVQVGADGERHQQKLPDCFIRFSVQFSDVTFTLDTAHLNQWSEEKLEPLLRSLHKVWETDPRIFRICQVNDKGYINTTIPWGKDDCAGDQELADLVARNLFIGDSILLHDVRLRARLRPPPPNFVCNDSRYLLELYLQNKIESVNCCKSSGR</sequence>
<name>A0ABX1NUP1_9RHOO</name>
<organism evidence="1 2">
    <name type="scientific">Aromatoleum bremense</name>
    <dbReference type="NCBI Taxonomy" id="76115"/>
    <lineage>
        <taxon>Bacteria</taxon>
        <taxon>Pseudomonadati</taxon>
        <taxon>Pseudomonadota</taxon>
        <taxon>Betaproteobacteria</taxon>
        <taxon>Rhodocyclales</taxon>
        <taxon>Rhodocyclaceae</taxon>
        <taxon>Aromatoleum</taxon>
    </lineage>
</organism>
<dbReference type="RefSeq" id="WP_169202371.1">
    <property type="nucleotide sequence ID" value="NZ_CP059467.1"/>
</dbReference>
<dbReference type="EMBL" id="WTVP01000021">
    <property type="protein sequence ID" value="NMG15735.1"/>
    <property type="molecule type" value="Genomic_DNA"/>
</dbReference>
<gene>
    <name evidence="1" type="ORF">GPA24_09285</name>
</gene>
<proteinExistence type="predicted"/>
<evidence type="ECO:0000313" key="2">
    <source>
        <dbReference type="Proteomes" id="UP000633943"/>
    </source>
</evidence>
<comment type="caution">
    <text evidence="1">The sequence shown here is derived from an EMBL/GenBank/DDBJ whole genome shotgun (WGS) entry which is preliminary data.</text>
</comment>
<keyword evidence="2" id="KW-1185">Reference proteome</keyword>